<evidence type="ECO:0000313" key="1">
    <source>
        <dbReference type="EMBL" id="UXH45213.1"/>
    </source>
</evidence>
<protein>
    <submittedName>
        <fullName evidence="1">Alpha/beta hydrolase-fold protein</fullName>
    </submittedName>
</protein>
<keyword evidence="2" id="KW-1185">Reference proteome</keyword>
<reference evidence="1" key="1">
    <citation type="submission" date="2022-09" db="EMBL/GenBank/DDBJ databases">
        <title>Complete genome sequence of Rossellomorea vietnamensis strain RL-WG62, a newly isolated PGPR with the potential for plant salinity stress alleviation.</title>
        <authorList>
            <person name="Ren L."/>
            <person name="Wang G."/>
            <person name="Hu H."/>
        </authorList>
    </citation>
    <scope>NUCLEOTIDE SEQUENCE</scope>
    <source>
        <strain evidence="1">RL-WG62</strain>
    </source>
</reference>
<keyword evidence="1" id="KW-0378">Hydrolase</keyword>
<dbReference type="EMBL" id="CP104558">
    <property type="protein sequence ID" value="UXH45213.1"/>
    <property type="molecule type" value="Genomic_DNA"/>
</dbReference>
<organism evidence="1 2">
    <name type="scientific">Rossellomorea vietnamensis</name>
    <dbReference type="NCBI Taxonomy" id="218284"/>
    <lineage>
        <taxon>Bacteria</taxon>
        <taxon>Bacillati</taxon>
        <taxon>Bacillota</taxon>
        <taxon>Bacilli</taxon>
        <taxon>Bacillales</taxon>
        <taxon>Bacillaceae</taxon>
        <taxon>Rossellomorea</taxon>
    </lineage>
</organism>
<name>A0ACD4C9C4_9BACI</name>
<sequence>MYEHFEVNITPLNRKRTVRVYLPENYHEMETKRYKVLYMHDGQNLYRDEDAGYGMAWRIGEYLDKEKMDLIVVGIDCNDGLKRLDEYGPWESMEMTDVFSADRTSIGGEGKEYIEFIVNELKPLIDRTYRTNPEETSMAGSSMGGLISTYAACKYPHIFKKVASISSAYWFNQLEIEDLIKESDLSQVERFYMDIGTKENTETIDDLTYIDSSRDVYQILKEKVQDCRFEIIDGAEHNEIAWRERVPMIFEYLFKDEEVVMLGALYLSGGGDSDQTLSIDREFAGELTGGKSLLYLPMAMDQGDISYEACYEWIKSVFAPLGVQDITMWVDLKGKTMEDLKRYSAVYIGGGNTFSLMHHILQSDFHVHLSAFKEEGGMIYGGSAGAIVMGSNKATCIHMDDNDVQLKTIGGLSFLNDFSIWCHYEEENDPLIHQFIQAYRKPVIALSEETGLKIKSGKMEVLGTKPVHIFDRNLMKRVFEPGQPI</sequence>
<evidence type="ECO:0000313" key="2">
    <source>
        <dbReference type="Proteomes" id="UP001064027"/>
    </source>
</evidence>
<gene>
    <name evidence="1" type="ORF">N5C46_03875</name>
</gene>
<accession>A0ACD4C9C4</accession>
<proteinExistence type="predicted"/>
<dbReference type="Proteomes" id="UP001064027">
    <property type="component" value="Chromosome"/>
</dbReference>